<dbReference type="AlphaFoldDB" id="A0A2V0PGE0"/>
<dbReference type="Pfam" id="PF09229">
    <property type="entry name" value="Aha1_N"/>
    <property type="match status" value="1"/>
</dbReference>
<evidence type="ECO:0000256" key="1">
    <source>
        <dbReference type="ARBA" id="ARBA00006817"/>
    </source>
</evidence>
<accession>A0A2V0PGE0</accession>
<gene>
    <name evidence="4" type="ORF">Rsub_11706</name>
</gene>
<sequence>MAKFDEADPRWIVANRDDGTNVNAWHWSSKDCLAWSRRRLGELFESATLLDSPRIVATGLDSLEGEAFLNNRKAKLIASYELKMAIGWKGTTADGREASGVIELPYLADENDDEETEVRVVVADDSGAAGELRNALLRQGGREAVRKLVDQFVSELKAGAPLKAGKDDATGGVSNGDAAAASGAPSSNGAGSKAAGSGRAAGASGGSAAATAKGGSAASSRSRLNLEQQFYCRPVDLFECFTVEARLRAFTQSPATADPRPGGAFSWFGGGVTGTFVELQAPSRLALDWRFSSWEEGVCARVEIALSEPEPGSTTLVLAVSGVPEEDRFGNHDVGLQVEKGWEEQVFKRIRQVFGYGA</sequence>
<evidence type="ECO:0000256" key="2">
    <source>
        <dbReference type="SAM" id="MobiDB-lite"/>
    </source>
</evidence>
<dbReference type="Pfam" id="PF08327">
    <property type="entry name" value="AHSA1"/>
    <property type="match status" value="1"/>
</dbReference>
<reference evidence="4 5" key="1">
    <citation type="journal article" date="2018" name="Sci. Rep.">
        <title>Raphidocelis subcapitata (=Pseudokirchneriella subcapitata) provides an insight into genome evolution and environmental adaptations in the Sphaeropleales.</title>
        <authorList>
            <person name="Suzuki S."/>
            <person name="Yamaguchi H."/>
            <person name="Nakajima N."/>
            <person name="Kawachi M."/>
        </authorList>
    </citation>
    <scope>NUCLEOTIDE SEQUENCE [LARGE SCALE GENOMIC DNA]</scope>
    <source>
        <strain evidence="4 5">NIES-35</strain>
    </source>
</reference>
<dbReference type="CDD" id="cd08892">
    <property type="entry name" value="SRPBCC_Aha1"/>
    <property type="match status" value="1"/>
</dbReference>
<dbReference type="PANTHER" id="PTHR13009:SF8">
    <property type="entry name" value="AHA1 DOMAIN-CONTAINING PROTEIN"/>
    <property type="match status" value="1"/>
</dbReference>
<dbReference type="InterPro" id="IPR015310">
    <property type="entry name" value="AHSA1-like_N"/>
</dbReference>
<dbReference type="InParanoid" id="A0A2V0PGE0"/>
<dbReference type="Gene3D" id="3.15.10.20">
    <property type="entry name" value="Activator of Hsp90 ATPase Aha1, N-terminal domain"/>
    <property type="match status" value="1"/>
</dbReference>
<evidence type="ECO:0000313" key="5">
    <source>
        <dbReference type="Proteomes" id="UP000247498"/>
    </source>
</evidence>
<dbReference type="SMART" id="SM01000">
    <property type="entry name" value="Aha1_N"/>
    <property type="match status" value="1"/>
</dbReference>
<dbReference type="PANTHER" id="PTHR13009">
    <property type="entry name" value="HEAT SHOCK PROTEIN 90 HSP90 CO-CHAPERONE AHA-1"/>
    <property type="match status" value="1"/>
</dbReference>
<dbReference type="GO" id="GO:0001671">
    <property type="term" value="F:ATPase activator activity"/>
    <property type="evidence" value="ECO:0007669"/>
    <property type="project" value="InterPro"/>
</dbReference>
<dbReference type="STRING" id="307507.A0A2V0PGE0"/>
<comment type="caution">
    <text evidence="4">The sequence shown here is derived from an EMBL/GenBank/DDBJ whole genome shotgun (WGS) entry which is preliminary data.</text>
</comment>
<evidence type="ECO:0000313" key="4">
    <source>
        <dbReference type="EMBL" id="GBF98914.1"/>
    </source>
</evidence>
<dbReference type="SUPFAM" id="SSF55961">
    <property type="entry name" value="Bet v1-like"/>
    <property type="match status" value="1"/>
</dbReference>
<comment type="similarity">
    <text evidence="1">Belongs to the AHA1 family.</text>
</comment>
<dbReference type="InterPro" id="IPR023393">
    <property type="entry name" value="START-like_dom_sf"/>
</dbReference>
<dbReference type="GO" id="GO:0006457">
    <property type="term" value="P:protein folding"/>
    <property type="evidence" value="ECO:0007669"/>
    <property type="project" value="TreeGrafter"/>
</dbReference>
<feature type="domain" description="Activator of Hsp90 ATPase AHSA1-like N-terminal" evidence="3">
    <location>
        <begin position="29"/>
        <end position="160"/>
    </location>
</feature>
<protein>
    <recommendedName>
        <fullName evidence="3">Activator of Hsp90 ATPase AHSA1-like N-terminal domain-containing protein</fullName>
    </recommendedName>
</protein>
<dbReference type="Proteomes" id="UP000247498">
    <property type="component" value="Unassembled WGS sequence"/>
</dbReference>
<keyword evidence="5" id="KW-1185">Reference proteome</keyword>
<dbReference type="OrthoDB" id="567237at2759"/>
<dbReference type="EMBL" id="BDRX01000139">
    <property type="protein sequence ID" value="GBF98914.1"/>
    <property type="molecule type" value="Genomic_DNA"/>
</dbReference>
<proteinExistence type="inferred from homology"/>
<dbReference type="InterPro" id="IPR013538">
    <property type="entry name" value="ASHA1/2-like_C"/>
</dbReference>
<dbReference type="GO" id="GO:0051087">
    <property type="term" value="F:protein-folding chaperone binding"/>
    <property type="evidence" value="ECO:0007669"/>
    <property type="project" value="InterPro"/>
</dbReference>
<name>A0A2V0PGE0_9CHLO</name>
<dbReference type="Gene3D" id="3.30.530.20">
    <property type="match status" value="1"/>
</dbReference>
<organism evidence="4 5">
    <name type="scientific">Raphidocelis subcapitata</name>
    <dbReference type="NCBI Taxonomy" id="307507"/>
    <lineage>
        <taxon>Eukaryota</taxon>
        <taxon>Viridiplantae</taxon>
        <taxon>Chlorophyta</taxon>
        <taxon>core chlorophytes</taxon>
        <taxon>Chlorophyceae</taxon>
        <taxon>CS clade</taxon>
        <taxon>Sphaeropleales</taxon>
        <taxon>Selenastraceae</taxon>
        <taxon>Raphidocelis</taxon>
    </lineage>
</organism>
<dbReference type="FunCoup" id="A0A2V0PGE0">
    <property type="interactions" value="2151"/>
</dbReference>
<dbReference type="GO" id="GO:0005829">
    <property type="term" value="C:cytosol"/>
    <property type="evidence" value="ECO:0007669"/>
    <property type="project" value="TreeGrafter"/>
</dbReference>
<dbReference type="InterPro" id="IPR036338">
    <property type="entry name" value="Aha1"/>
</dbReference>
<dbReference type="SUPFAM" id="SSF103111">
    <property type="entry name" value="Activator of Hsp90 ATPase, Aha1"/>
    <property type="match status" value="1"/>
</dbReference>
<feature type="region of interest" description="Disordered" evidence="2">
    <location>
        <begin position="176"/>
        <end position="218"/>
    </location>
</feature>
<evidence type="ECO:0000259" key="3">
    <source>
        <dbReference type="SMART" id="SM01000"/>
    </source>
</evidence>